<dbReference type="EMBL" id="KK852413">
    <property type="protein sequence ID" value="KDR24414.1"/>
    <property type="molecule type" value="Genomic_DNA"/>
</dbReference>
<feature type="signal peptide" evidence="1">
    <location>
        <begin position="1"/>
        <end position="21"/>
    </location>
</feature>
<dbReference type="AlphaFoldDB" id="A0A067RWY4"/>
<accession>A0A067RWY4</accession>
<organism evidence="2 3">
    <name type="scientific">Zootermopsis nevadensis</name>
    <name type="common">Dampwood termite</name>
    <dbReference type="NCBI Taxonomy" id="136037"/>
    <lineage>
        <taxon>Eukaryota</taxon>
        <taxon>Metazoa</taxon>
        <taxon>Ecdysozoa</taxon>
        <taxon>Arthropoda</taxon>
        <taxon>Hexapoda</taxon>
        <taxon>Insecta</taxon>
        <taxon>Pterygota</taxon>
        <taxon>Neoptera</taxon>
        <taxon>Polyneoptera</taxon>
        <taxon>Dictyoptera</taxon>
        <taxon>Blattodea</taxon>
        <taxon>Blattoidea</taxon>
        <taxon>Termitoidae</taxon>
        <taxon>Termopsidae</taxon>
        <taxon>Zootermopsis</taxon>
    </lineage>
</organism>
<dbReference type="OMA" id="RDCHKER"/>
<evidence type="ECO:0000256" key="1">
    <source>
        <dbReference type="SAM" id="SignalP"/>
    </source>
</evidence>
<evidence type="ECO:0000313" key="2">
    <source>
        <dbReference type="EMBL" id="KDR24414.1"/>
    </source>
</evidence>
<gene>
    <name evidence="2" type="ORF">L798_05075</name>
</gene>
<keyword evidence="3" id="KW-1185">Reference proteome</keyword>
<reference evidence="2 3" key="1">
    <citation type="journal article" date="2014" name="Nat. Commun.">
        <title>Molecular traces of alternative social organization in a termite genome.</title>
        <authorList>
            <person name="Terrapon N."/>
            <person name="Li C."/>
            <person name="Robertson H.M."/>
            <person name="Ji L."/>
            <person name="Meng X."/>
            <person name="Booth W."/>
            <person name="Chen Z."/>
            <person name="Childers C.P."/>
            <person name="Glastad K.M."/>
            <person name="Gokhale K."/>
            <person name="Gowin J."/>
            <person name="Gronenberg W."/>
            <person name="Hermansen R.A."/>
            <person name="Hu H."/>
            <person name="Hunt B.G."/>
            <person name="Huylmans A.K."/>
            <person name="Khalil S.M."/>
            <person name="Mitchell R.D."/>
            <person name="Munoz-Torres M.C."/>
            <person name="Mustard J.A."/>
            <person name="Pan H."/>
            <person name="Reese J.T."/>
            <person name="Scharf M.E."/>
            <person name="Sun F."/>
            <person name="Vogel H."/>
            <person name="Xiao J."/>
            <person name="Yang W."/>
            <person name="Yang Z."/>
            <person name="Yang Z."/>
            <person name="Zhou J."/>
            <person name="Zhu J."/>
            <person name="Brent C.S."/>
            <person name="Elsik C.G."/>
            <person name="Goodisman M.A."/>
            <person name="Liberles D.A."/>
            <person name="Roe R.M."/>
            <person name="Vargo E.L."/>
            <person name="Vilcinskas A."/>
            <person name="Wang J."/>
            <person name="Bornberg-Bauer E."/>
            <person name="Korb J."/>
            <person name="Zhang G."/>
            <person name="Liebig J."/>
        </authorList>
    </citation>
    <scope>NUCLEOTIDE SEQUENCE [LARGE SCALE GENOMIC DNA]</scope>
    <source>
        <tissue evidence="2">Whole organism</tissue>
    </source>
</reference>
<protein>
    <submittedName>
        <fullName evidence="2">Follicle cell protein 3C-1</fullName>
    </submittedName>
</protein>
<keyword evidence="1" id="KW-0732">Signal</keyword>
<feature type="chain" id="PRO_5001648282" evidence="1">
    <location>
        <begin position="22"/>
        <end position="160"/>
    </location>
</feature>
<proteinExistence type="predicted"/>
<dbReference type="STRING" id="136037.A0A067RWY4"/>
<name>A0A067RWY4_ZOONE</name>
<evidence type="ECO:0000313" key="3">
    <source>
        <dbReference type="Proteomes" id="UP000027135"/>
    </source>
</evidence>
<dbReference type="Proteomes" id="UP000027135">
    <property type="component" value="Unassembled WGS sequence"/>
</dbReference>
<dbReference type="InParanoid" id="A0A067RWY4"/>
<sequence>MRSFGHVVILVAAVCVSYSVSDEHSNALDFGPLIPPKLGDNLPPTESFPCVCGVFLTGQFVKGSRDPPRGNAALLHENSDPLPCNPFGNKQCTNKCLDLIVKHLPNSAAILCGSIDRDCHKERAYLFIKNCNDTWINTNLSAGREYCCKDGKPYKCPILS</sequence>
<dbReference type="eggNOG" id="ENOG502S2MI">
    <property type="taxonomic scope" value="Eukaryota"/>
</dbReference>